<feature type="domain" description="Tudor" evidence="1">
    <location>
        <begin position="125"/>
        <end position="182"/>
    </location>
</feature>
<dbReference type="STRING" id="135651.G0N392"/>
<name>G0N392_CAEBE</name>
<evidence type="ECO:0000313" key="3">
    <source>
        <dbReference type="Proteomes" id="UP000008068"/>
    </source>
</evidence>
<protein>
    <recommendedName>
        <fullName evidence="1">Tudor domain-containing protein</fullName>
    </recommendedName>
</protein>
<dbReference type="PANTHER" id="PTHR16442:SF1">
    <property type="entry name" value="RING FINGER PROTEIN 17"/>
    <property type="match status" value="1"/>
</dbReference>
<dbReference type="Proteomes" id="UP000008068">
    <property type="component" value="Unassembled WGS sequence"/>
</dbReference>
<dbReference type="InterPro" id="IPR002999">
    <property type="entry name" value="Tudor"/>
</dbReference>
<dbReference type="FunCoup" id="G0N392">
    <property type="interactions" value="94"/>
</dbReference>
<dbReference type="HOGENOM" id="CLU_036947_0_0_1"/>
<evidence type="ECO:0000259" key="1">
    <source>
        <dbReference type="PROSITE" id="PS50304"/>
    </source>
</evidence>
<organism evidence="3">
    <name type="scientific">Caenorhabditis brenneri</name>
    <name type="common">Nematode worm</name>
    <dbReference type="NCBI Taxonomy" id="135651"/>
    <lineage>
        <taxon>Eukaryota</taxon>
        <taxon>Metazoa</taxon>
        <taxon>Ecdysozoa</taxon>
        <taxon>Nematoda</taxon>
        <taxon>Chromadorea</taxon>
        <taxon>Rhabditida</taxon>
        <taxon>Rhabditina</taxon>
        <taxon>Rhabditomorpha</taxon>
        <taxon>Rhabditoidea</taxon>
        <taxon>Rhabditidae</taxon>
        <taxon>Peloderinae</taxon>
        <taxon>Caenorhabditis</taxon>
    </lineage>
</organism>
<dbReference type="InParanoid" id="G0N392"/>
<accession>G0N392</accession>
<gene>
    <name evidence="2" type="ORF">CAEBREN_28120</name>
</gene>
<dbReference type="PANTHER" id="PTHR16442">
    <property type="entry name" value="RING FINGER PROTEIN 17"/>
    <property type="match status" value="1"/>
</dbReference>
<proteinExistence type="predicted"/>
<dbReference type="CDD" id="cd20379">
    <property type="entry name" value="Tudor_dTUD-like"/>
    <property type="match status" value="1"/>
</dbReference>
<dbReference type="Pfam" id="PF00567">
    <property type="entry name" value="TUDOR"/>
    <property type="match status" value="1"/>
</dbReference>
<dbReference type="eggNOG" id="ENOG502SQWT">
    <property type="taxonomic scope" value="Eukaryota"/>
</dbReference>
<dbReference type="PROSITE" id="PS50304">
    <property type="entry name" value="TUDOR"/>
    <property type="match status" value="1"/>
</dbReference>
<dbReference type="Gene3D" id="2.30.30.140">
    <property type="match status" value="1"/>
</dbReference>
<dbReference type="OrthoDB" id="9989103at2759"/>
<sequence length="533" mass="62670">MEFGGGLGRFAASPSIKNECQEIVEVPGGAEWKIRKLQVEFEDYCWKYPGSSVIVNYHLKRLQSQVTPEDENQRMFYAKVSHFMSPLEISLQPKYLSSARKSIMNQMNATYNWREKKPDGFLEEQIFVPVACAVQELGIWYRGRIRQISGEQHVVVELIDFGTQILAPRDHILPLLRRFGRAPPLCLKCKSDGLTVNDLEIKDLHEFKDIVSDCNALFRVEIKSIEEPFLVDLYHPTISGFNVCEKFFPPPEDSGKLERIARSWDAHCKKMNEETDEDEDFEEEYGDRISREPPRIKYMSRLPKCQRAPRFEQDVLLVEYIENSQLVYLQYPWQVKKRRDLDKLLYNSWNRLPRIPEGQKLKDHVCVIRNPRLDRVCRGVIIDERMVLLVDYGRYVKCPTTSDLRLLPAEGVFMEEPMLTIISLTRCVSTQWPHHSETQFLRQRLPRGAQVRFRWDKKSKTTPMRGRLTSVFQRETVNDQMANHMKRLKIDGSCRQLDVYRPRPFHVLPRGNHVYRATCHPHYSKGTEEFMWI</sequence>
<reference evidence="3" key="1">
    <citation type="submission" date="2011-07" db="EMBL/GenBank/DDBJ databases">
        <authorList>
            <consortium name="Caenorhabditis brenneri Sequencing and Analysis Consortium"/>
            <person name="Wilson R.K."/>
        </authorList>
    </citation>
    <scope>NUCLEOTIDE SEQUENCE [LARGE SCALE GENOMIC DNA]</scope>
    <source>
        <strain evidence="3">PB2801</strain>
    </source>
</reference>
<dbReference type="EMBL" id="GL379833">
    <property type="protein sequence ID" value="EGT51404.1"/>
    <property type="molecule type" value="Genomic_DNA"/>
</dbReference>
<keyword evidence="3" id="KW-1185">Reference proteome</keyword>
<dbReference type="AlphaFoldDB" id="G0N392"/>
<dbReference type="SUPFAM" id="SSF63748">
    <property type="entry name" value="Tudor/PWWP/MBT"/>
    <property type="match status" value="1"/>
</dbReference>
<evidence type="ECO:0000313" key="2">
    <source>
        <dbReference type="EMBL" id="EGT51404.1"/>
    </source>
</evidence>